<feature type="compositionally biased region" description="Basic and acidic residues" evidence="1">
    <location>
        <begin position="44"/>
        <end position="53"/>
    </location>
</feature>
<accession>A0A2U9B1C4</accession>
<dbReference type="AlphaFoldDB" id="A0A2U9B1C4"/>
<evidence type="ECO:0000313" key="3">
    <source>
        <dbReference type="Proteomes" id="UP000246464"/>
    </source>
</evidence>
<keyword evidence="3" id="KW-1185">Reference proteome</keyword>
<feature type="region of interest" description="Disordered" evidence="1">
    <location>
        <begin position="26"/>
        <end position="53"/>
    </location>
</feature>
<gene>
    <name evidence="2" type="ORF">SMAX5B_019468</name>
</gene>
<sequence>MELFPQQPSVTTRSIRCRPTRFHPGLAGSAVGHHAVQGKTTDAGQKKLELGLG</sequence>
<protein>
    <submittedName>
        <fullName evidence="2">Uncharacterized protein</fullName>
    </submittedName>
</protein>
<reference evidence="2 3" key="1">
    <citation type="submission" date="2017-12" db="EMBL/GenBank/DDBJ databases">
        <title>Integrating genomic resources of turbot (Scophthalmus maximus) in depth evaluation of genetic and physical mapping variation across individuals.</title>
        <authorList>
            <person name="Martinez P."/>
        </authorList>
    </citation>
    <scope>NUCLEOTIDE SEQUENCE [LARGE SCALE GENOMIC DNA]</scope>
</reference>
<dbReference type="Proteomes" id="UP000246464">
    <property type="component" value="Chromosome 2"/>
</dbReference>
<evidence type="ECO:0000256" key="1">
    <source>
        <dbReference type="SAM" id="MobiDB-lite"/>
    </source>
</evidence>
<dbReference type="EMBL" id="CP026244">
    <property type="protein sequence ID" value="AWO97635.1"/>
    <property type="molecule type" value="Genomic_DNA"/>
</dbReference>
<name>A0A2U9B1C4_SCOMX</name>
<organism evidence="2 3">
    <name type="scientific">Scophthalmus maximus</name>
    <name type="common">Turbot</name>
    <name type="synonym">Psetta maxima</name>
    <dbReference type="NCBI Taxonomy" id="52904"/>
    <lineage>
        <taxon>Eukaryota</taxon>
        <taxon>Metazoa</taxon>
        <taxon>Chordata</taxon>
        <taxon>Craniata</taxon>
        <taxon>Vertebrata</taxon>
        <taxon>Euteleostomi</taxon>
        <taxon>Actinopterygii</taxon>
        <taxon>Neopterygii</taxon>
        <taxon>Teleostei</taxon>
        <taxon>Neoteleostei</taxon>
        <taxon>Acanthomorphata</taxon>
        <taxon>Carangaria</taxon>
        <taxon>Pleuronectiformes</taxon>
        <taxon>Pleuronectoidei</taxon>
        <taxon>Scophthalmidae</taxon>
        <taxon>Scophthalmus</taxon>
    </lineage>
</organism>
<evidence type="ECO:0000313" key="2">
    <source>
        <dbReference type="EMBL" id="AWO97635.1"/>
    </source>
</evidence>
<proteinExistence type="predicted"/>